<dbReference type="Proteomes" id="UP001165092">
    <property type="component" value="Unassembled WGS sequence"/>
</dbReference>
<accession>A0A9W6PAF4</accession>
<comment type="caution">
    <text evidence="1">The sequence shown here is derived from an EMBL/GenBank/DDBJ whole genome shotgun (WGS) entry which is preliminary data.</text>
</comment>
<protein>
    <submittedName>
        <fullName evidence="1">Uncharacterized protein</fullName>
    </submittedName>
</protein>
<dbReference type="EMBL" id="BSQG01000011">
    <property type="protein sequence ID" value="GLU50100.1"/>
    <property type="molecule type" value="Genomic_DNA"/>
</dbReference>
<sequence>MSPESIIPAATVHPPMITTRTAPTIAAIAQPDMPVRPWPGGGYCGPFG</sequence>
<proteinExistence type="predicted"/>
<keyword evidence="2" id="KW-1185">Reference proteome</keyword>
<organism evidence="1 2">
    <name type="scientific">Nocardiopsis ansamitocini</name>
    <dbReference type="NCBI Taxonomy" id="1670832"/>
    <lineage>
        <taxon>Bacteria</taxon>
        <taxon>Bacillati</taxon>
        <taxon>Actinomycetota</taxon>
        <taxon>Actinomycetes</taxon>
        <taxon>Streptosporangiales</taxon>
        <taxon>Nocardiopsidaceae</taxon>
        <taxon>Nocardiopsis</taxon>
    </lineage>
</organism>
<evidence type="ECO:0000313" key="1">
    <source>
        <dbReference type="EMBL" id="GLU50100.1"/>
    </source>
</evidence>
<name>A0A9W6PAF4_9ACTN</name>
<reference evidence="1" key="1">
    <citation type="submission" date="2023-02" db="EMBL/GenBank/DDBJ databases">
        <title>Nocardiopsis ansamitocini NBRC 112285.</title>
        <authorList>
            <person name="Ichikawa N."/>
            <person name="Sato H."/>
            <person name="Tonouchi N."/>
        </authorList>
    </citation>
    <scope>NUCLEOTIDE SEQUENCE</scope>
    <source>
        <strain evidence="1">NBRC 112285</strain>
    </source>
</reference>
<dbReference type="AlphaFoldDB" id="A0A9W6PAF4"/>
<gene>
    <name evidence="1" type="ORF">Nans01_44510</name>
</gene>
<evidence type="ECO:0000313" key="2">
    <source>
        <dbReference type="Proteomes" id="UP001165092"/>
    </source>
</evidence>